<proteinExistence type="predicted"/>
<protein>
    <submittedName>
        <fullName evidence="2">Peptidyl-prolyl cis-trans isomerase</fullName>
    </submittedName>
</protein>
<dbReference type="Gene3D" id="1.10.4030.10">
    <property type="entry name" value="Porin chaperone SurA, peptide-binding domain"/>
    <property type="match status" value="1"/>
</dbReference>
<feature type="domain" description="PpiC" evidence="1">
    <location>
        <begin position="110"/>
        <end position="250"/>
    </location>
</feature>
<accession>A0ABS3AVJ0</accession>
<keyword evidence="2" id="KW-0413">Isomerase</keyword>
<dbReference type="Gene3D" id="3.10.50.40">
    <property type="match status" value="1"/>
</dbReference>
<reference evidence="2" key="1">
    <citation type="submission" date="2021-02" db="EMBL/GenBank/DDBJ databases">
        <title>Activity-based single-cell genomes from oceanic crustal fluid captures similar information to metagenomic and metatranscriptomic surveys with orders of magnitude less sampling.</title>
        <authorList>
            <person name="D'Angelo T.S."/>
            <person name="Orcutt B.N."/>
        </authorList>
    </citation>
    <scope>NUCLEOTIDE SEQUENCE [LARGE SCALE GENOMIC DNA]</scope>
    <source>
        <strain evidence="2">AH-315-E05</strain>
    </source>
</reference>
<gene>
    <name evidence="2" type="ORF">JYT19_00535</name>
</gene>
<dbReference type="InterPro" id="IPR027304">
    <property type="entry name" value="Trigger_fact/SurA_dom_sf"/>
</dbReference>
<organism evidence="2 3">
    <name type="scientific">Sulfobacillus acidophilus</name>
    <dbReference type="NCBI Taxonomy" id="53633"/>
    <lineage>
        <taxon>Bacteria</taxon>
        <taxon>Bacillati</taxon>
        <taxon>Bacillota</taxon>
        <taxon>Clostridia</taxon>
        <taxon>Eubacteriales</taxon>
        <taxon>Clostridiales Family XVII. Incertae Sedis</taxon>
        <taxon>Sulfobacillus</taxon>
    </lineage>
</organism>
<evidence type="ECO:0000259" key="1">
    <source>
        <dbReference type="Pfam" id="PF13145"/>
    </source>
</evidence>
<dbReference type="Pfam" id="PF13145">
    <property type="entry name" value="Rotamase_2"/>
    <property type="match status" value="1"/>
</dbReference>
<evidence type="ECO:0000313" key="3">
    <source>
        <dbReference type="Proteomes" id="UP000765003"/>
    </source>
</evidence>
<dbReference type="SUPFAM" id="SSF109998">
    <property type="entry name" value="Triger factor/SurA peptide-binding domain-like"/>
    <property type="match status" value="1"/>
</dbReference>
<dbReference type="PANTHER" id="PTHR47245:SF2">
    <property type="entry name" value="PEPTIDYL-PROLYL CIS-TRANS ISOMERASE HP_0175-RELATED"/>
    <property type="match status" value="1"/>
</dbReference>
<dbReference type="PANTHER" id="PTHR47245">
    <property type="entry name" value="PEPTIDYLPROLYL ISOMERASE"/>
    <property type="match status" value="1"/>
</dbReference>
<name>A0ABS3AVJ0_9FIRM</name>
<dbReference type="InterPro" id="IPR000297">
    <property type="entry name" value="PPIase_PpiC"/>
</dbReference>
<dbReference type="EMBL" id="JAFITA010000005">
    <property type="protein sequence ID" value="MBN4077378.1"/>
    <property type="molecule type" value="Genomic_DNA"/>
</dbReference>
<dbReference type="InterPro" id="IPR050245">
    <property type="entry name" value="PrsA_foldase"/>
</dbReference>
<dbReference type="GO" id="GO:0016853">
    <property type="term" value="F:isomerase activity"/>
    <property type="evidence" value="ECO:0007669"/>
    <property type="project" value="UniProtKB-KW"/>
</dbReference>
<sequence>MSNKSLSENSIAFISPAGDPIAKVGSTTLTVEYILKDLNEKTPYWSTLLKSSALSRENFLEGYIRKELLSQQAVKLGYLDDQEIQTEIKEILSQRLIKDKIDNSPAVTQISDEDLKAYYDANNSLYNRPEKMRAQFAFIPFGKNKTNSLKKANELWAEVSEKTKKQNKKEFKTLAQKYYDFKNTKDGGSFKYMAKEEMTTKFGKNAQEALWAIKGKYQVSSVTKGKDGYYIFMHTGKRKKKETSFEQAKKHAMRKIKKERKQEQFDRYLNELKKSFEVTVYLEKLSKLNPDDAVASK</sequence>
<dbReference type="Proteomes" id="UP000765003">
    <property type="component" value="Unassembled WGS sequence"/>
</dbReference>
<keyword evidence="3" id="KW-1185">Reference proteome</keyword>
<dbReference type="SUPFAM" id="SSF54534">
    <property type="entry name" value="FKBP-like"/>
    <property type="match status" value="1"/>
</dbReference>
<comment type="caution">
    <text evidence="2">The sequence shown here is derived from an EMBL/GenBank/DDBJ whole genome shotgun (WGS) entry which is preliminary data.</text>
</comment>
<dbReference type="InterPro" id="IPR046357">
    <property type="entry name" value="PPIase_dom_sf"/>
</dbReference>
<evidence type="ECO:0000313" key="2">
    <source>
        <dbReference type="EMBL" id="MBN4077378.1"/>
    </source>
</evidence>